<accession>A0AAV7XFY4</accession>
<evidence type="ECO:0000256" key="1">
    <source>
        <dbReference type="SAM" id="MobiDB-lite"/>
    </source>
</evidence>
<name>A0AAV7XFY4_9NEOP</name>
<gene>
    <name evidence="2" type="ORF">ONE63_011080</name>
</gene>
<sequence>MDEQLVGLIRSDVLEIFPDAVHDDVTALASKKRVLDNKILDGVIRDIVETMEEMPNYTRDCLPDVARDVISQYPQSFKDIKVAGKAGMGLATDCDKLIYKMSNRSDNTNRGGKSGLQVEAPDIAEASGCVRWAVLDLPEGEDEESLEEKIVDMQVMFSEVSRKEWDWGRIKDLSLTYGLQRADLNSQISTREKKRRRGNEEIDDPEEVNNKKTTDEIIERFPFLTTTRGINHHFHLLTNHHDFADDLIKWLEEVDTALLDYLATRHVENPKIRHQMRKAKERDTCKDEDAELMAIMLMLMNCLKEDQEGLIKFVLVKLTRI</sequence>
<dbReference type="Proteomes" id="UP001075354">
    <property type="component" value="Chromosome 9"/>
</dbReference>
<dbReference type="AlphaFoldDB" id="A0AAV7XFY4"/>
<evidence type="ECO:0000313" key="2">
    <source>
        <dbReference type="EMBL" id="KAJ1524594.1"/>
    </source>
</evidence>
<dbReference type="PANTHER" id="PTHR31025">
    <property type="entry name" value="SI:CH211-196P9.1-RELATED"/>
    <property type="match status" value="1"/>
</dbReference>
<protein>
    <submittedName>
        <fullName evidence="2">Uncharacterized protein</fullName>
    </submittedName>
</protein>
<dbReference type="EMBL" id="JAPTSV010000009">
    <property type="protein sequence ID" value="KAJ1524594.1"/>
    <property type="molecule type" value="Genomic_DNA"/>
</dbReference>
<reference evidence="2" key="1">
    <citation type="submission" date="2022-12" db="EMBL/GenBank/DDBJ databases">
        <title>Chromosome-level genome assembly of the bean flower thrips Megalurothrips usitatus.</title>
        <authorList>
            <person name="Ma L."/>
            <person name="Liu Q."/>
            <person name="Li H."/>
            <person name="Cai W."/>
        </authorList>
    </citation>
    <scope>NUCLEOTIDE SEQUENCE</scope>
    <source>
        <strain evidence="2">Cailab_2022a</strain>
    </source>
</reference>
<proteinExistence type="predicted"/>
<evidence type="ECO:0000313" key="3">
    <source>
        <dbReference type="Proteomes" id="UP001075354"/>
    </source>
</evidence>
<organism evidence="2 3">
    <name type="scientific">Megalurothrips usitatus</name>
    <name type="common">bean blossom thrips</name>
    <dbReference type="NCBI Taxonomy" id="439358"/>
    <lineage>
        <taxon>Eukaryota</taxon>
        <taxon>Metazoa</taxon>
        <taxon>Ecdysozoa</taxon>
        <taxon>Arthropoda</taxon>
        <taxon>Hexapoda</taxon>
        <taxon>Insecta</taxon>
        <taxon>Pterygota</taxon>
        <taxon>Neoptera</taxon>
        <taxon>Paraneoptera</taxon>
        <taxon>Thysanoptera</taxon>
        <taxon>Terebrantia</taxon>
        <taxon>Thripoidea</taxon>
        <taxon>Thripidae</taxon>
        <taxon>Megalurothrips</taxon>
    </lineage>
</organism>
<comment type="caution">
    <text evidence="2">The sequence shown here is derived from an EMBL/GenBank/DDBJ whole genome shotgun (WGS) entry which is preliminary data.</text>
</comment>
<dbReference type="PANTHER" id="PTHR31025:SF22">
    <property type="entry name" value="IP13529P"/>
    <property type="match status" value="1"/>
</dbReference>
<keyword evidence="3" id="KW-1185">Reference proteome</keyword>
<feature type="region of interest" description="Disordered" evidence="1">
    <location>
        <begin position="188"/>
        <end position="211"/>
    </location>
</feature>